<dbReference type="Proteomes" id="UP000271241">
    <property type="component" value="Unassembled WGS sequence"/>
</dbReference>
<dbReference type="AlphaFoldDB" id="A0A4P9XME6"/>
<dbReference type="Pfam" id="PF00145">
    <property type="entry name" value="DNA_methylase"/>
    <property type="match status" value="1"/>
</dbReference>
<comment type="similarity">
    <text evidence="7 8">Belongs to the class I-like SAM-binding methyltransferase superfamily. C5-methyltransferase family.</text>
</comment>
<dbReference type="InterPro" id="IPR001525">
    <property type="entry name" value="C5_MeTfrase"/>
</dbReference>
<reference evidence="10" key="1">
    <citation type="journal article" date="2018" name="Nat. Microbiol.">
        <title>Leveraging single-cell genomics to expand the fungal tree of life.</title>
        <authorList>
            <person name="Ahrendt S.R."/>
            <person name="Quandt C.A."/>
            <person name="Ciobanu D."/>
            <person name="Clum A."/>
            <person name="Salamov A."/>
            <person name="Andreopoulos B."/>
            <person name="Cheng J.F."/>
            <person name="Woyke T."/>
            <person name="Pelin A."/>
            <person name="Henrissat B."/>
            <person name="Reynolds N.K."/>
            <person name="Benny G.L."/>
            <person name="Smith M.E."/>
            <person name="James T.Y."/>
            <person name="Grigoriev I.V."/>
        </authorList>
    </citation>
    <scope>NUCLEOTIDE SEQUENCE [LARGE SCALE GENOMIC DNA]</scope>
    <source>
        <strain evidence="10">RSA 1356</strain>
    </source>
</reference>
<dbReference type="InterPro" id="IPR031303">
    <property type="entry name" value="C5_meth_CS"/>
</dbReference>
<dbReference type="GO" id="GO:0005634">
    <property type="term" value="C:nucleus"/>
    <property type="evidence" value="ECO:0007669"/>
    <property type="project" value="TreeGrafter"/>
</dbReference>
<organism evidence="9 10">
    <name type="scientific">Thamnocephalis sphaerospora</name>
    <dbReference type="NCBI Taxonomy" id="78915"/>
    <lineage>
        <taxon>Eukaryota</taxon>
        <taxon>Fungi</taxon>
        <taxon>Fungi incertae sedis</taxon>
        <taxon>Zoopagomycota</taxon>
        <taxon>Zoopagomycotina</taxon>
        <taxon>Zoopagomycetes</taxon>
        <taxon>Zoopagales</taxon>
        <taxon>Sigmoideomycetaceae</taxon>
        <taxon>Thamnocephalis</taxon>
    </lineage>
</organism>
<evidence type="ECO:0000256" key="8">
    <source>
        <dbReference type="RuleBase" id="RU000416"/>
    </source>
</evidence>
<dbReference type="NCBIfam" id="TIGR00675">
    <property type="entry name" value="dcm"/>
    <property type="match status" value="1"/>
</dbReference>
<evidence type="ECO:0000313" key="9">
    <source>
        <dbReference type="EMBL" id="RKP06541.1"/>
    </source>
</evidence>
<evidence type="ECO:0000313" key="10">
    <source>
        <dbReference type="Proteomes" id="UP000271241"/>
    </source>
</evidence>
<evidence type="ECO:0000256" key="7">
    <source>
        <dbReference type="PROSITE-ProRule" id="PRU01016"/>
    </source>
</evidence>
<dbReference type="EC" id="2.1.1.204" evidence="4"/>
<dbReference type="PANTHER" id="PTHR46098">
    <property type="entry name" value="TRNA (CYTOSINE(38)-C(5))-METHYLTRANSFERASE"/>
    <property type="match status" value="1"/>
</dbReference>
<evidence type="ECO:0000256" key="1">
    <source>
        <dbReference type="ARBA" id="ARBA00022603"/>
    </source>
</evidence>
<sequence>MDRPLRVLEFYAGIGGMHLSLREAKVDAEVVLALDVNDVTRAVYAHNFPGVRMCASLVESVSMQEYEALAADIYLMSPPCQPYTRTGRQLGSEDSRAKSFLRIIDMLGSMQHPPKYLLVENVKGFEVSETRSALVEQLERMGYAFREFLLTPLQFGVPNARLRYYLVAKRKPLKFLDDEQEACADAATSGCPPVQHTLPGTRAQTDSLLLSNLETQEARTLTDVREISEYLQLDDPQVESSYAIEQKTLDKHGWLFDIVKPTSRRSCCFTKGYGHHVRGTGSIVQLNADVDTAAAFEHFQGIEPRDASSQESEHPLAHLRLRYFTEREIARLMGFPETFGFPDTVTRRQRYRALGNSLSVTVVSALLRYLLTEPTA</sequence>
<keyword evidence="2 7" id="KW-0808">Transferase</keyword>
<dbReference type="GO" id="GO:0032259">
    <property type="term" value="P:methylation"/>
    <property type="evidence" value="ECO:0007669"/>
    <property type="project" value="UniProtKB-KW"/>
</dbReference>
<dbReference type="PROSITE" id="PS51679">
    <property type="entry name" value="SAM_MT_C5"/>
    <property type="match status" value="1"/>
</dbReference>
<evidence type="ECO:0000256" key="5">
    <source>
        <dbReference type="ARBA" id="ARBA00039681"/>
    </source>
</evidence>
<dbReference type="Gene3D" id="3.40.50.150">
    <property type="entry name" value="Vaccinia Virus protein VP39"/>
    <property type="match status" value="1"/>
</dbReference>
<keyword evidence="3 7" id="KW-0949">S-adenosyl-L-methionine</keyword>
<accession>A0A4P9XME6</accession>
<name>A0A4P9XME6_9FUNG</name>
<keyword evidence="1 7" id="KW-0489">Methyltransferase</keyword>
<dbReference type="PRINTS" id="PR00105">
    <property type="entry name" value="C5METTRFRASE"/>
</dbReference>
<dbReference type="SUPFAM" id="SSF53335">
    <property type="entry name" value="S-adenosyl-L-methionine-dependent methyltransferases"/>
    <property type="match status" value="1"/>
</dbReference>
<dbReference type="InterPro" id="IPR050750">
    <property type="entry name" value="C5-MTase"/>
</dbReference>
<keyword evidence="10" id="KW-1185">Reference proteome</keyword>
<proteinExistence type="inferred from homology"/>
<feature type="active site" evidence="7">
    <location>
        <position position="80"/>
    </location>
</feature>
<evidence type="ECO:0000256" key="3">
    <source>
        <dbReference type="ARBA" id="ARBA00022691"/>
    </source>
</evidence>
<evidence type="ECO:0000256" key="2">
    <source>
        <dbReference type="ARBA" id="ARBA00022679"/>
    </source>
</evidence>
<dbReference type="Gene3D" id="3.90.120.10">
    <property type="entry name" value="DNA Methylase, subunit A, domain 2"/>
    <property type="match status" value="1"/>
</dbReference>
<dbReference type="GO" id="GO:0008168">
    <property type="term" value="F:methyltransferase activity"/>
    <property type="evidence" value="ECO:0007669"/>
    <property type="project" value="UniProtKB-KW"/>
</dbReference>
<dbReference type="InterPro" id="IPR029063">
    <property type="entry name" value="SAM-dependent_MTases_sf"/>
</dbReference>
<evidence type="ECO:0000256" key="4">
    <source>
        <dbReference type="ARBA" id="ARBA00039081"/>
    </source>
</evidence>
<protein>
    <recommendedName>
        <fullName evidence="5">tRNA (cytosine(38)-C(5))-methyltransferase</fullName>
        <ecNumber evidence="4">2.1.1.204</ecNumber>
    </recommendedName>
    <alternativeName>
        <fullName evidence="6">DNA (cytosine-5)-methyltransferase-like protein 2</fullName>
    </alternativeName>
</protein>
<dbReference type="STRING" id="78915.A0A4P9XME6"/>
<dbReference type="OrthoDB" id="414133at2759"/>
<dbReference type="PROSITE" id="PS00095">
    <property type="entry name" value="C5_MTASE_2"/>
    <property type="match status" value="1"/>
</dbReference>
<gene>
    <name evidence="9" type="ORF">THASP1DRAFT_31645</name>
</gene>
<dbReference type="EMBL" id="KZ992862">
    <property type="protein sequence ID" value="RKP06541.1"/>
    <property type="molecule type" value="Genomic_DNA"/>
</dbReference>
<evidence type="ECO:0000256" key="6">
    <source>
        <dbReference type="ARBA" id="ARBA00042810"/>
    </source>
</evidence>
<dbReference type="PANTHER" id="PTHR46098:SF1">
    <property type="entry name" value="TRNA (CYTOSINE(38)-C(5))-METHYLTRANSFERASE"/>
    <property type="match status" value="1"/>
</dbReference>